<dbReference type="SUPFAM" id="SSF53098">
    <property type="entry name" value="Ribonuclease H-like"/>
    <property type="match status" value="1"/>
</dbReference>
<reference evidence="3 4" key="1">
    <citation type="journal article" date="2020" name="bioRxiv">
        <title>Sequence and annotation of 42 cannabis genomes reveals extensive copy number variation in cannabinoid synthesis and pathogen resistance genes.</title>
        <authorList>
            <person name="Mckernan K.J."/>
            <person name="Helbert Y."/>
            <person name="Kane L.T."/>
            <person name="Ebling H."/>
            <person name="Zhang L."/>
            <person name="Liu B."/>
            <person name="Eaton Z."/>
            <person name="Mclaughlin S."/>
            <person name="Kingan S."/>
            <person name="Baybayan P."/>
            <person name="Concepcion G."/>
            <person name="Jordan M."/>
            <person name="Riva A."/>
            <person name="Barbazuk W."/>
            <person name="Harkins T."/>
        </authorList>
    </citation>
    <scope>NUCLEOTIDE SEQUENCE [LARGE SCALE GENOMIC DNA]</scope>
    <source>
        <strain evidence="4">cv. Jamaican Lion 4</strain>
        <tissue evidence="3">Leaf</tissue>
    </source>
</reference>
<sequence>MELHLATDQAHPYQKHSKDIVRWSPPPPRTFIINTDASLIDGQPGCGLGVIIRDHLGALVAAATDFIPGCLSVLLAETMAIRLALKLAETRSLQNMCIASDSQTVVKALTGNTRINTDWGLLVDDWILASKRFHNLSFIFSPRNCNKVAHCLANWGRLYHVTGVWTTVLPNCATTCLKADVPLGANLIHTFTESAIMMELTDFNRIVSELVATDQSTNDVSNNESVAQRSDTPAASSDVPTAEQTDISTPADNIVNPIMTILPFQEGVTEFTRLQATFKYKGTLVNKPAEVLVRSVAETQLPGSSTILVAYFDGQCNYMSVMELGVMVIHVFHLFKFQAASSTSEGYHIIVVDFLCYETGYLKLVSVFSYS</sequence>
<dbReference type="InterPro" id="IPR012337">
    <property type="entry name" value="RNaseH-like_sf"/>
</dbReference>
<gene>
    <name evidence="3" type="ORF">G4B88_012076</name>
</gene>
<dbReference type="PANTHER" id="PTHR47074">
    <property type="entry name" value="BNAC02G40300D PROTEIN"/>
    <property type="match status" value="1"/>
</dbReference>
<dbReference type="GO" id="GO:0003676">
    <property type="term" value="F:nucleic acid binding"/>
    <property type="evidence" value="ECO:0007669"/>
    <property type="project" value="InterPro"/>
</dbReference>
<dbReference type="CDD" id="cd06222">
    <property type="entry name" value="RNase_H_like"/>
    <property type="match status" value="1"/>
</dbReference>
<accession>A0A7J6ETR0</accession>
<feature type="region of interest" description="Disordered" evidence="1">
    <location>
        <begin position="218"/>
        <end position="246"/>
    </location>
</feature>
<dbReference type="Proteomes" id="UP000583929">
    <property type="component" value="Unassembled WGS sequence"/>
</dbReference>
<dbReference type="GO" id="GO:0004523">
    <property type="term" value="F:RNA-DNA hybrid ribonuclease activity"/>
    <property type="evidence" value="ECO:0007669"/>
    <property type="project" value="InterPro"/>
</dbReference>
<dbReference type="InterPro" id="IPR052929">
    <property type="entry name" value="RNase_H-like_EbsB-rel"/>
</dbReference>
<keyword evidence="4" id="KW-1185">Reference proteome</keyword>
<evidence type="ECO:0000313" key="4">
    <source>
        <dbReference type="Proteomes" id="UP000583929"/>
    </source>
</evidence>
<comment type="caution">
    <text evidence="3">The sequence shown here is derived from an EMBL/GenBank/DDBJ whole genome shotgun (WGS) entry which is preliminary data.</text>
</comment>
<dbReference type="PANTHER" id="PTHR47074:SF11">
    <property type="entry name" value="REVERSE TRANSCRIPTASE-LIKE PROTEIN"/>
    <property type="match status" value="1"/>
</dbReference>
<evidence type="ECO:0000259" key="2">
    <source>
        <dbReference type="Pfam" id="PF13456"/>
    </source>
</evidence>
<dbReference type="Pfam" id="PF13456">
    <property type="entry name" value="RVT_3"/>
    <property type="match status" value="1"/>
</dbReference>
<evidence type="ECO:0000256" key="1">
    <source>
        <dbReference type="SAM" id="MobiDB-lite"/>
    </source>
</evidence>
<protein>
    <recommendedName>
        <fullName evidence="2">RNase H type-1 domain-containing protein</fullName>
    </recommendedName>
</protein>
<proteinExistence type="predicted"/>
<dbReference type="EMBL" id="JAATIQ010000324">
    <property type="protein sequence ID" value="KAF4361768.1"/>
    <property type="molecule type" value="Genomic_DNA"/>
</dbReference>
<dbReference type="InterPro" id="IPR002156">
    <property type="entry name" value="RNaseH_domain"/>
</dbReference>
<dbReference type="InterPro" id="IPR036397">
    <property type="entry name" value="RNaseH_sf"/>
</dbReference>
<dbReference type="Gene3D" id="3.30.420.10">
    <property type="entry name" value="Ribonuclease H-like superfamily/Ribonuclease H"/>
    <property type="match status" value="1"/>
</dbReference>
<dbReference type="AlphaFoldDB" id="A0A7J6ETR0"/>
<evidence type="ECO:0000313" key="3">
    <source>
        <dbReference type="EMBL" id="KAF4361768.1"/>
    </source>
</evidence>
<feature type="domain" description="RNase H type-1" evidence="2">
    <location>
        <begin position="34"/>
        <end position="155"/>
    </location>
</feature>
<dbReference type="InterPro" id="IPR044730">
    <property type="entry name" value="RNase_H-like_dom_plant"/>
</dbReference>
<organism evidence="3 4">
    <name type="scientific">Cannabis sativa</name>
    <name type="common">Hemp</name>
    <name type="synonym">Marijuana</name>
    <dbReference type="NCBI Taxonomy" id="3483"/>
    <lineage>
        <taxon>Eukaryota</taxon>
        <taxon>Viridiplantae</taxon>
        <taxon>Streptophyta</taxon>
        <taxon>Embryophyta</taxon>
        <taxon>Tracheophyta</taxon>
        <taxon>Spermatophyta</taxon>
        <taxon>Magnoliopsida</taxon>
        <taxon>eudicotyledons</taxon>
        <taxon>Gunneridae</taxon>
        <taxon>Pentapetalae</taxon>
        <taxon>rosids</taxon>
        <taxon>fabids</taxon>
        <taxon>Rosales</taxon>
        <taxon>Cannabaceae</taxon>
        <taxon>Cannabis</taxon>
    </lineage>
</organism>
<name>A0A7J6ETR0_CANSA</name>